<reference evidence="1 2" key="1">
    <citation type="submission" date="2020-08" db="EMBL/GenBank/DDBJ databases">
        <title>Genome public.</title>
        <authorList>
            <person name="Liu C."/>
            <person name="Sun Q."/>
        </authorList>
    </citation>
    <scope>NUCLEOTIDE SEQUENCE [LARGE SCALE GENOMIC DNA]</scope>
    <source>
        <strain evidence="1 2">NSJ-35</strain>
    </source>
</reference>
<comment type="caution">
    <text evidence="1">The sequence shown here is derived from an EMBL/GenBank/DDBJ whole genome shotgun (WGS) entry which is preliminary data.</text>
</comment>
<evidence type="ECO:0000313" key="2">
    <source>
        <dbReference type="Proteomes" id="UP000606889"/>
    </source>
</evidence>
<proteinExistence type="predicted"/>
<evidence type="ECO:0008006" key="3">
    <source>
        <dbReference type="Google" id="ProtNLM"/>
    </source>
</evidence>
<organism evidence="1 2">
    <name type="scientific">Christensenella tenuis</name>
    <dbReference type="NCBI Taxonomy" id="2763033"/>
    <lineage>
        <taxon>Bacteria</taxon>
        <taxon>Bacillati</taxon>
        <taxon>Bacillota</taxon>
        <taxon>Clostridia</taxon>
        <taxon>Christensenellales</taxon>
        <taxon>Christensenellaceae</taxon>
        <taxon>Christensenella</taxon>
    </lineage>
</organism>
<name>A0ABR7EC70_9FIRM</name>
<gene>
    <name evidence="1" type="ORF">H8S18_03375</name>
</gene>
<protein>
    <recommendedName>
        <fullName evidence="3">Uroporphyrinogen decarboxylase (URO-D) domain-containing protein</fullName>
    </recommendedName>
</protein>
<dbReference type="InterPro" id="IPR038071">
    <property type="entry name" value="UROD/MetE-like_sf"/>
</dbReference>
<accession>A0ABR7EC70</accession>
<evidence type="ECO:0000313" key="1">
    <source>
        <dbReference type="EMBL" id="MBC5647373.1"/>
    </source>
</evidence>
<dbReference type="Gene3D" id="3.20.20.210">
    <property type="match status" value="1"/>
</dbReference>
<dbReference type="EMBL" id="JACOON010000001">
    <property type="protein sequence ID" value="MBC5647373.1"/>
    <property type="molecule type" value="Genomic_DNA"/>
</dbReference>
<sequence length="371" mass="43181">MSGFFERVGGWDLQLETKKDFEKCMERIYAWFEGELLDRPPIRFARHNAEFEMKEYDKAWNSLRERWFDAQYVVDSFAQGVRGKHFHAETFPMFWPNLGPNVFAACYGVGYEFGETTAWADESFSLDEYDFPGIDWKSEYLKKLDEMTDYALESCSGLFMVGYTDIHPGLDWAAAMFGTQELLLAAYDAPQKMRTLGTRALGDFFRLYDHFDDKLKKARQLSVTWMNIPSFQKLHIPSCDFSSMISREHFREFAYEGLKQEMEHMDQNIFHIDGKHVALHTDDILTLPKLNAIQWVQGVAEDEPIMQWVPYIKKIQAAGKGLVVDVTTDELDDFMDAVNPRGIYLCVSTKNEEEELEVIKRAEKWAARSRS</sequence>
<keyword evidence="2" id="KW-1185">Reference proteome</keyword>
<dbReference type="Proteomes" id="UP000606889">
    <property type="component" value="Unassembled WGS sequence"/>
</dbReference>
<dbReference type="RefSeq" id="WP_186856872.1">
    <property type="nucleotide sequence ID" value="NZ_JACOON010000001.1"/>
</dbReference>